<evidence type="ECO:0000256" key="3">
    <source>
        <dbReference type="ARBA" id="ARBA00022722"/>
    </source>
</evidence>
<organism evidence="9 10">
    <name type="scientific">Candida metapsilosis</name>
    <dbReference type="NCBI Taxonomy" id="273372"/>
    <lineage>
        <taxon>Eukaryota</taxon>
        <taxon>Fungi</taxon>
        <taxon>Dikarya</taxon>
        <taxon>Ascomycota</taxon>
        <taxon>Saccharomycotina</taxon>
        <taxon>Pichiomycetes</taxon>
        <taxon>Debaryomycetaceae</taxon>
        <taxon>Candida/Lodderomyces clade</taxon>
        <taxon>Candida</taxon>
    </lineage>
</organism>
<dbReference type="SUPFAM" id="SSF53098">
    <property type="entry name" value="Ribonuclease H-like"/>
    <property type="match status" value="1"/>
</dbReference>
<dbReference type="OrthoDB" id="206335at2759"/>
<dbReference type="InterPro" id="IPR013520">
    <property type="entry name" value="Ribonucl_H"/>
</dbReference>
<dbReference type="Proteomes" id="UP000669133">
    <property type="component" value="Unassembled WGS sequence"/>
</dbReference>
<evidence type="ECO:0000259" key="8">
    <source>
        <dbReference type="SMART" id="SM00479"/>
    </source>
</evidence>
<dbReference type="InterPro" id="IPR012337">
    <property type="entry name" value="RNaseH-like_sf"/>
</dbReference>
<evidence type="ECO:0000256" key="2">
    <source>
        <dbReference type="ARBA" id="ARBA00006357"/>
    </source>
</evidence>
<keyword evidence="5" id="KW-0269">Exonuclease</keyword>
<dbReference type="InterPro" id="IPR047021">
    <property type="entry name" value="REXO1/3/4-like"/>
</dbReference>
<feature type="domain" description="Exonuclease" evidence="8">
    <location>
        <begin position="214"/>
        <end position="376"/>
    </location>
</feature>
<dbReference type="EMBL" id="JAEOAQ010000007">
    <property type="protein sequence ID" value="KAG5417490.1"/>
    <property type="molecule type" value="Genomic_DNA"/>
</dbReference>
<evidence type="ECO:0000256" key="6">
    <source>
        <dbReference type="ARBA" id="ARBA00023242"/>
    </source>
</evidence>
<dbReference type="GO" id="GO:0004527">
    <property type="term" value="F:exonuclease activity"/>
    <property type="evidence" value="ECO:0007669"/>
    <property type="project" value="UniProtKB-KW"/>
</dbReference>
<protein>
    <recommendedName>
        <fullName evidence="8">Exonuclease domain-containing protein</fullName>
    </recommendedName>
</protein>
<evidence type="ECO:0000256" key="7">
    <source>
        <dbReference type="SAM" id="MobiDB-lite"/>
    </source>
</evidence>
<feature type="region of interest" description="Disordered" evidence="7">
    <location>
        <begin position="1"/>
        <end position="21"/>
    </location>
</feature>
<comment type="similarity">
    <text evidence="2">Belongs to the REXO1/REXO3 family.</text>
</comment>
<name>A0A8H7Z934_9ASCO</name>
<dbReference type="RefSeq" id="XP_067546606.1">
    <property type="nucleotide sequence ID" value="XM_067694269.1"/>
</dbReference>
<evidence type="ECO:0000256" key="1">
    <source>
        <dbReference type="ARBA" id="ARBA00004123"/>
    </source>
</evidence>
<keyword evidence="6" id="KW-0539">Nucleus</keyword>
<keyword evidence="4" id="KW-0378">Hydrolase</keyword>
<dbReference type="AlphaFoldDB" id="A0A8H7Z934"/>
<evidence type="ECO:0000256" key="5">
    <source>
        <dbReference type="ARBA" id="ARBA00022839"/>
    </source>
</evidence>
<proteinExistence type="inferred from homology"/>
<dbReference type="FunFam" id="3.30.420.10:FF:000019">
    <property type="entry name" value="RNA exonuclease NEF-sp"/>
    <property type="match status" value="1"/>
</dbReference>
<dbReference type="GO" id="GO:0003676">
    <property type="term" value="F:nucleic acid binding"/>
    <property type="evidence" value="ECO:0007669"/>
    <property type="project" value="InterPro"/>
</dbReference>
<reference evidence="9 10" key="1">
    <citation type="submission" date="2020-12" db="EMBL/GenBank/DDBJ databases">
        <title>Effect of drift, selection, and recombination on the evolution of hybrid genomes in Candida yeast pathogens.</title>
        <authorList>
            <person name="Mixao V."/>
            <person name="Ksiezopolska E."/>
            <person name="Saus E."/>
            <person name="Boekhout T."/>
            <person name="Gacser A."/>
            <person name="Gabaldon T."/>
        </authorList>
    </citation>
    <scope>NUCLEOTIDE SEQUENCE [LARGE SCALE GENOMIC DNA]</scope>
    <source>
        <strain evidence="9 10">BP57</strain>
    </source>
</reference>
<evidence type="ECO:0000256" key="4">
    <source>
        <dbReference type="ARBA" id="ARBA00022801"/>
    </source>
</evidence>
<feature type="compositionally biased region" description="Polar residues" evidence="7">
    <location>
        <begin position="1"/>
        <end position="16"/>
    </location>
</feature>
<evidence type="ECO:0000313" key="10">
    <source>
        <dbReference type="Proteomes" id="UP000669133"/>
    </source>
</evidence>
<dbReference type="SMART" id="SM00479">
    <property type="entry name" value="EXOIII"/>
    <property type="match status" value="1"/>
</dbReference>
<dbReference type="InterPro" id="IPR036397">
    <property type="entry name" value="RNaseH_sf"/>
</dbReference>
<keyword evidence="3" id="KW-0540">Nuclease</keyword>
<dbReference type="GO" id="GO:0005634">
    <property type="term" value="C:nucleus"/>
    <property type="evidence" value="ECO:0007669"/>
    <property type="project" value="UniProtKB-SubCell"/>
</dbReference>
<dbReference type="Pfam" id="PF00929">
    <property type="entry name" value="RNase_T"/>
    <property type="match status" value="1"/>
</dbReference>
<dbReference type="Gene3D" id="3.30.420.10">
    <property type="entry name" value="Ribonuclease H-like superfamily/Ribonuclease H"/>
    <property type="match status" value="1"/>
</dbReference>
<comment type="subcellular location">
    <subcellularLocation>
        <location evidence="1">Nucleus</location>
    </subcellularLocation>
</comment>
<dbReference type="PANTHER" id="PTHR12801">
    <property type="entry name" value="RNA EXONUCLEASE REXO1 / RECO3 FAMILY MEMBER-RELATED"/>
    <property type="match status" value="1"/>
</dbReference>
<evidence type="ECO:0000313" key="9">
    <source>
        <dbReference type="EMBL" id="KAG5417490.1"/>
    </source>
</evidence>
<comment type="caution">
    <text evidence="9">The sequence shown here is derived from an EMBL/GenBank/DDBJ whole genome shotgun (WGS) entry which is preliminary data.</text>
</comment>
<feature type="region of interest" description="Disordered" evidence="7">
    <location>
        <begin position="51"/>
        <end position="71"/>
    </location>
</feature>
<dbReference type="InterPro" id="IPR034922">
    <property type="entry name" value="REX1-like_exo"/>
</dbReference>
<sequence length="535" mass="60452">MSNPNEPLSSTTSRLSISEVDGSHVREMLGVSEGSAIADGEEADVIITQHKRRSSSVKEKVHKKKLKKKNAKPTITIDSKERLPVRNIRSLILQVFNAGSQQKWCKIEHPEKVKNVCVCFAHGITEDAVVEFPLLEKFAMHRAQLPGSKDYLYDPLSTICSLPLTKNEKKSILEKSKQEKITIKDLLLNQAQLRQLEYPIDGLRTNPSPTGQSRIFALDCEFCKAENIQVLTRISLIDFEGNVVFDELVKPVEEITDYVTKYSGITKELLEDVNTSIEQIQHLFLETVFEEDILVGHSLESDLRVMKITHENIVDTAIVYDHAKGPPSKPSLRWLTKMFLGREIQAGEVSGDGHSSIEDAKACLDLVKLKIQEGKCFGTNVGEIPIFERLKDVKYTVASYSSVTNDDEVVEAHRSDLSILELKDLQYNLKWDTPLDYNGVIDYNVSEAIKRTNARLESIYNSLPENTLFILISQSSDPTTMQKLRKIRGNFQRLEREGVSVTTLPKEDSWDVDKSDQLAVETTKARESLMFVNIK</sequence>
<keyword evidence="10" id="KW-1185">Reference proteome</keyword>
<dbReference type="GeneID" id="93653754"/>
<dbReference type="CDD" id="cd06145">
    <property type="entry name" value="REX1_like"/>
    <property type="match status" value="1"/>
</dbReference>
<accession>A0A8H7Z934</accession>
<dbReference type="PANTHER" id="PTHR12801:SF115">
    <property type="entry name" value="FI18136P1-RELATED"/>
    <property type="match status" value="1"/>
</dbReference>
<gene>
    <name evidence="9" type="ORF">I9W82_005125</name>
</gene>